<sequence>MAKLIVCSEGEEKEFDLEEGSSIAQPCEASGVPFACTEGVCGTCVVEVLEGKENLSEFTQEEMDFLGEAEFNERLACQCKIKCGCVKITF</sequence>
<dbReference type="RefSeq" id="WP_021828270.1">
    <property type="nucleotide sequence ID" value="NZ_CP015840.1"/>
</dbReference>
<protein>
    <submittedName>
        <fullName evidence="2">Ferredoxin</fullName>
    </submittedName>
</protein>
<dbReference type="InterPro" id="IPR006058">
    <property type="entry name" value="2Fe2S_fd_BS"/>
</dbReference>
<name>A0A173DZW5_9CHLA</name>
<dbReference type="AlphaFoldDB" id="A0A173DZW5"/>
<gene>
    <name evidence="2" type="ORF">M787_003895</name>
</gene>
<evidence type="ECO:0000313" key="3">
    <source>
        <dbReference type="Proteomes" id="UP000019147"/>
    </source>
</evidence>
<dbReference type="PROSITE" id="PS51085">
    <property type="entry name" value="2FE2S_FER_2"/>
    <property type="match status" value="1"/>
</dbReference>
<dbReference type="KEGG" id="cgz:M787_003895"/>
<dbReference type="InterPro" id="IPR001041">
    <property type="entry name" value="2Fe-2S_ferredoxin-type"/>
</dbReference>
<reference evidence="2 3" key="1">
    <citation type="journal article" date="2014" name="Syst. Appl. Microbiol.">
        <title>Evidence for the existence of two new members of the family Chlamydiaceae and proposal of Chlamydia avium sp. nov. and Chlamydia gallinacea sp. nov.</title>
        <authorList>
            <person name="Sachse K."/>
            <person name="Laroucau K."/>
            <person name="Riege K."/>
            <person name="Wehner S."/>
            <person name="Dilcher M."/>
            <person name="Creasy H.H."/>
            <person name="Weidmann M."/>
            <person name="Myers G."/>
            <person name="Vorimore F."/>
            <person name="Vicari N."/>
            <person name="Magnino S."/>
            <person name="Liebler-Tenorio E."/>
            <person name="Ruettger A."/>
            <person name="Bavoil P.M."/>
            <person name="Hufert F.T."/>
            <person name="Rossello-Mora R."/>
            <person name="Marz M."/>
        </authorList>
    </citation>
    <scope>NUCLEOTIDE SEQUENCE [LARGE SCALE GENOMIC DNA]</scope>
    <source>
        <strain evidence="2 3">08-1274/3</strain>
    </source>
</reference>
<feature type="domain" description="2Fe-2S ferredoxin-type" evidence="1">
    <location>
        <begin position="2"/>
        <end position="90"/>
    </location>
</feature>
<organism evidence="2 3">
    <name type="scientific">Chlamydia gallinacea 08-1274/3</name>
    <dbReference type="NCBI Taxonomy" id="1143323"/>
    <lineage>
        <taxon>Bacteria</taxon>
        <taxon>Pseudomonadati</taxon>
        <taxon>Chlamydiota</taxon>
        <taxon>Chlamydiia</taxon>
        <taxon>Chlamydiales</taxon>
        <taxon>Chlamydiaceae</taxon>
        <taxon>Chlamydia/Chlamydophila group</taxon>
        <taxon>Chlamydia</taxon>
    </lineage>
</organism>
<dbReference type="SUPFAM" id="SSF54292">
    <property type="entry name" value="2Fe-2S ferredoxin-like"/>
    <property type="match status" value="1"/>
</dbReference>
<dbReference type="OrthoDB" id="9807864at2"/>
<accession>A0A173DZW5</accession>
<evidence type="ECO:0000259" key="1">
    <source>
        <dbReference type="PROSITE" id="PS51085"/>
    </source>
</evidence>
<dbReference type="eggNOG" id="COG0633">
    <property type="taxonomic scope" value="Bacteria"/>
</dbReference>
<dbReference type="GeneID" id="81478447"/>
<proteinExistence type="predicted"/>
<dbReference type="EMBL" id="CP015840">
    <property type="protein sequence ID" value="ANG66451.1"/>
    <property type="molecule type" value="Genomic_DNA"/>
</dbReference>
<dbReference type="Pfam" id="PF00111">
    <property type="entry name" value="Fer2"/>
    <property type="match status" value="1"/>
</dbReference>
<dbReference type="InterPro" id="IPR036010">
    <property type="entry name" value="2Fe-2S_ferredoxin-like_sf"/>
</dbReference>
<dbReference type="GO" id="GO:0051537">
    <property type="term" value="F:2 iron, 2 sulfur cluster binding"/>
    <property type="evidence" value="ECO:0007669"/>
    <property type="project" value="InterPro"/>
</dbReference>
<dbReference type="STRING" id="1143323.M787_003895"/>
<dbReference type="Gene3D" id="3.10.20.30">
    <property type="match status" value="1"/>
</dbReference>
<evidence type="ECO:0000313" key="2">
    <source>
        <dbReference type="EMBL" id="ANG66451.1"/>
    </source>
</evidence>
<dbReference type="PROSITE" id="PS00197">
    <property type="entry name" value="2FE2S_FER_1"/>
    <property type="match status" value="1"/>
</dbReference>
<dbReference type="CDD" id="cd00207">
    <property type="entry name" value="fer2"/>
    <property type="match status" value="1"/>
</dbReference>
<dbReference type="Proteomes" id="UP000019147">
    <property type="component" value="Chromosome"/>
</dbReference>
<dbReference type="InterPro" id="IPR012675">
    <property type="entry name" value="Beta-grasp_dom_sf"/>
</dbReference>